<feature type="region of interest" description="Disordered" evidence="1">
    <location>
        <begin position="86"/>
        <end position="120"/>
    </location>
</feature>
<sequence>MASFFTDTKKKIQDLFVYIVSCGKSSKELGNDQQGLAQDHGLVIIAANPQGNGPIVPISDEDGGQQDFAIFPPGDERNNLIFEPEDGEKQANNNNNNDNNEQYNEGPVKPDGKAYISTPPDTKKKIQDLFVYIVSCGKSSEDPQGPIEITNVPGRVVILEIPPPGYLQEQEGLFVPEDELQEGLFVPEDELQEGGIHDTIAQTSKAPGKRAPPRFQTG</sequence>
<evidence type="ECO:0000313" key="3">
    <source>
        <dbReference type="Proteomes" id="UP000823775"/>
    </source>
</evidence>
<proteinExistence type="predicted"/>
<feature type="region of interest" description="Disordered" evidence="1">
    <location>
        <begin position="196"/>
        <end position="218"/>
    </location>
</feature>
<evidence type="ECO:0000256" key="1">
    <source>
        <dbReference type="SAM" id="MobiDB-lite"/>
    </source>
</evidence>
<name>A0ABS8V0I0_DATST</name>
<gene>
    <name evidence="2" type="ORF">HAX54_025038</name>
</gene>
<dbReference type="Proteomes" id="UP000823775">
    <property type="component" value="Unassembled WGS sequence"/>
</dbReference>
<organism evidence="2 3">
    <name type="scientific">Datura stramonium</name>
    <name type="common">Jimsonweed</name>
    <name type="synonym">Common thornapple</name>
    <dbReference type="NCBI Taxonomy" id="4076"/>
    <lineage>
        <taxon>Eukaryota</taxon>
        <taxon>Viridiplantae</taxon>
        <taxon>Streptophyta</taxon>
        <taxon>Embryophyta</taxon>
        <taxon>Tracheophyta</taxon>
        <taxon>Spermatophyta</taxon>
        <taxon>Magnoliopsida</taxon>
        <taxon>eudicotyledons</taxon>
        <taxon>Gunneridae</taxon>
        <taxon>Pentapetalae</taxon>
        <taxon>asterids</taxon>
        <taxon>lamiids</taxon>
        <taxon>Solanales</taxon>
        <taxon>Solanaceae</taxon>
        <taxon>Solanoideae</taxon>
        <taxon>Datureae</taxon>
        <taxon>Datura</taxon>
    </lineage>
</organism>
<evidence type="ECO:0000313" key="2">
    <source>
        <dbReference type="EMBL" id="MCD9640026.1"/>
    </source>
</evidence>
<protein>
    <submittedName>
        <fullName evidence="2">Uncharacterized protein</fullName>
    </submittedName>
</protein>
<dbReference type="EMBL" id="JACEIK010003035">
    <property type="protein sequence ID" value="MCD9640026.1"/>
    <property type="molecule type" value="Genomic_DNA"/>
</dbReference>
<keyword evidence="3" id="KW-1185">Reference proteome</keyword>
<accession>A0ABS8V0I0</accession>
<reference evidence="2 3" key="1">
    <citation type="journal article" date="2021" name="BMC Genomics">
        <title>Datura genome reveals duplications of psychoactive alkaloid biosynthetic genes and high mutation rate following tissue culture.</title>
        <authorList>
            <person name="Rajewski A."/>
            <person name="Carter-House D."/>
            <person name="Stajich J."/>
            <person name="Litt A."/>
        </authorList>
    </citation>
    <scope>NUCLEOTIDE SEQUENCE [LARGE SCALE GENOMIC DNA]</scope>
    <source>
        <strain evidence="2">AR-01</strain>
    </source>
</reference>
<comment type="caution">
    <text evidence="2">The sequence shown here is derived from an EMBL/GenBank/DDBJ whole genome shotgun (WGS) entry which is preliminary data.</text>
</comment>